<evidence type="ECO:0000313" key="2">
    <source>
        <dbReference type="Proteomes" id="UP000438874"/>
    </source>
</evidence>
<dbReference type="InterPro" id="IPR036388">
    <property type="entry name" value="WH-like_DNA-bd_sf"/>
</dbReference>
<evidence type="ECO:0008006" key="3">
    <source>
        <dbReference type="Google" id="ProtNLM"/>
    </source>
</evidence>
<dbReference type="Proteomes" id="UP000438874">
    <property type="component" value="Unassembled WGS sequence"/>
</dbReference>
<organism evidence="1 2">
    <name type="scientific">Microcystis aeruginosa NIES-3787</name>
    <dbReference type="NCBI Taxonomy" id="2517782"/>
    <lineage>
        <taxon>Bacteria</taxon>
        <taxon>Bacillati</taxon>
        <taxon>Cyanobacteriota</taxon>
        <taxon>Cyanophyceae</taxon>
        <taxon>Oscillatoriophycideae</taxon>
        <taxon>Chroococcales</taxon>
        <taxon>Microcystaceae</taxon>
        <taxon>Microcystis</taxon>
    </lineage>
</organism>
<name>A0A6H9G6K0_MICAE</name>
<proteinExistence type="predicted"/>
<evidence type="ECO:0000313" key="1">
    <source>
        <dbReference type="EMBL" id="GCL45114.1"/>
    </source>
</evidence>
<dbReference type="InterPro" id="IPR007367">
    <property type="entry name" value="DUF433"/>
</dbReference>
<dbReference type="Gene3D" id="1.10.10.10">
    <property type="entry name" value="Winged helix-like DNA-binding domain superfamily/Winged helix DNA-binding domain"/>
    <property type="match status" value="1"/>
</dbReference>
<gene>
    <name evidence="1" type="ORF">NIES3787_07960</name>
</gene>
<sequence length="70" mass="7394">MLQQLQLILGSAVVVPVRGMRILGSDVLALFAAGLSAGEILDEIPDLEADDLKAALLYASRKLNHPVLVA</sequence>
<dbReference type="AlphaFoldDB" id="A0A6H9G6K0"/>
<dbReference type="Pfam" id="PF04255">
    <property type="entry name" value="DUF433"/>
    <property type="match status" value="1"/>
</dbReference>
<accession>A0A6H9G6K0</accession>
<dbReference type="EMBL" id="BJCH01000005">
    <property type="protein sequence ID" value="GCL45114.1"/>
    <property type="molecule type" value="Genomic_DNA"/>
</dbReference>
<reference evidence="1 2" key="1">
    <citation type="submission" date="2019-02" db="EMBL/GenBank/DDBJ databases">
        <title>Draft genome sequence of Arthrospira platensis NIES-3787.</title>
        <authorList>
            <person name="Yamaguchi H."/>
            <person name="Suzuki S."/>
            <person name="Kawachi M."/>
        </authorList>
    </citation>
    <scope>NUCLEOTIDE SEQUENCE [LARGE SCALE GENOMIC DNA]</scope>
    <source>
        <strain evidence="1 2">NIES-3787</strain>
    </source>
</reference>
<dbReference type="InterPro" id="IPR009057">
    <property type="entry name" value="Homeodomain-like_sf"/>
</dbReference>
<dbReference type="SUPFAM" id="SSF46689">
    <property type="entry name" value="Homeodomain-like"/>
    <property type="match status" value="1"/>
</dbReference>
<protein>
    <recommendedName>
        <fullName evidence="3">DUF433 domain-containing protein</fullName>
    </recommendedName>
</protein>
<comment type="caution">
    <text evidence="1">The sequence shown here is derived from an EMBL/GenBank/DDBJ whole genome shotgun (WGS) entry which is preliminary data.</text>
</comment>